<dbReference type="InParanoid" id="A0A316W096"/>
<sequence length="76" mass="8931">MHAAVVSIAGVWPRYAGGRKPWRAEPLRIHQRSSHWTAVISIFAIIQILPHRWRLRLGDPLKRLREYLQRMHLCVG</sequence>
<organism evidence="1 2">
    <name type="scientific">Ceraceosorus guamensis</name>
    <dbReference type="NCBI Taxonomy" id="1522189"/>
    <lineage>
        <taxon>Eukaryota</taxon>
        <taxon>Fungi</taxon>
        <taxon>Dikarya</taxon>
        <taxon>Basidiomycota</taxon>
        <taxon>Ustilaginomycotina</taxon>
        <taxon>Exobasidiomycetes</taxon>
        <taxon>Ceraceosorales</taxon>
        <taxon>Ceraceosoraceae</taxon>
        <taxon>Ceraceosorus</taxon>
    </lineage>
</organism>
<keyword evidence="2" id="KW-1185">Reference proteome</keyword>
<name>A0A316W096_9BASI</name>
<gene>
    <name evidence="1" type="ORF">IE81DRAFT_150030</name>
</gene>
<evidence type="ECO:0000313" key="1">
    <source>
        <dbReference type="EMBL" id="PWN41981.1"/>
    </source>
</evidence>
<evidence type="ECO:0000313" key="2">
    <source>
        <dbReference type="Proteomes" id="UP000245783"/>
    </source>
</evidence>
<proteinExistence type="predicted"/>
<dbReference type="Proteomes" id="UP000245783">
    <property type="component" value="Unassembled WGS sequence"/>
</dbReference>
<dbReference type="RefSeq" id="XP_025369141.1">
    <property type="nucleotide sequence ID" value="XM_025510427.1"/>
</dbReference>
<dbReference type="EMBL" id="KZ819385">
    <property type="protein sequence ID" value="PWN41981.1"/>
    <property type="molecule type" value="Genomic_DNA"/>
</dbReference>
<dbReference type="GeneID" id="37032297"/>
<dbReference type="AlphaFoldDB" id="A0A316W096"/>
<reference evidence="1 2" key="1">
    <citation type="journal article" date="2018" name="Mol. Biol. Evol.">
        <title>Broad Genomic Sampling Reveals a Smut Pathogenic Ancestry of the Fungal Clade Ustilaginomycotina.</title>
        <authorList>
            <person name="Kijpornyongpan T."/>
            <person name="Mondo S.J."/>
            <person name="Barry K."/>
            <person name="Sandor L."/>
            <person name="Lee J."/>
            <person name="Lipzen A."/>
            <person name="Pangilinan J."/>
            <person name="LaButti K."/>
            <person name="Hainaut M."/>
            <person name="Henrissat B."/>
            <person name="Grigoriev I.V."/>
            <person name="Spatafora J.W."/>
            <person name="Aime M.C."/>
        </authorList>
    </citation>
    <scope>NUCLEOTIDE SEQUENCE [LARGE SCALE GENOMIC DNA]</scope>
    <source>
        <strain evidence="1 2">MCA 4658</strain>
    </source>
</reference>
<accession>A0A316W096</accession>
<protein>
    <submittedName>
        <fullName evidence="1">Uncharacterized protein</fullName>
    </submittedName>
</protein>